<evidence type="ECO:0000313" key="1">
    <source>
        <dbReference type="EMBL" id="KAI6088028.1"/>
    </source>
</evidence>
<comment type="caution">
    <text evidence="1">The sequence shown here is derived from an EMBL/GenBank/DDBJ whole genome shotgun (WGS) entry which is preliminary data.</text>
</comment>
<evidence type="ECO:0000313" key="2">
    <source>
        <dbReference type="Proteomes" id="UP001497680"/>
    </source>
</evidence>
<reference evidence="1 2" key="1">
    <citation type="journal article" date="2022" name="New Phytol.">
        <title>Ecological generalism drives hyperdiversity of secondary metabolite gene clusters in xylarialean endophytes.</title>
        <authorList>
            <person name="Franco M.E.E."/>
            <person name="Wisecaver J.H."/>
            <person name="Arnold A.E."/>
            <person name="Ju Y.M."/>
            <person name="Slot J.C."/>
            <person name="Ahrendt S."/>
            <person name="Moore L.P."/>
            <person name="Eastman K.E."/>
            <person name="Scott K."/>
            <person name="Konkel Z."/>
            <person name="Mondo S.J."/>
            <person name="Kuo A."/>
            <person name="Hayes R.D."/>
            <person name="Haridas S."/>
            <person name="Andreopoulos B."/>
            <person name="Riley R."/>
            <person name="LaButti K."/>
            <person name="Pangilinan J."/>
            <person name="Lipzen A."/>
            <person name="Amirebrahimi M."/>
            <person name="Yan J."/>
            <person name="Adam C."/>
            <person name="Keymanesh K."/>
            <person name="Ng V."/>
            <person name="Louie K."/>
            <person name="Northen T."/>
            <person name="Drula E."/>
            <person name="Henrissat B."/>
            <person name="Hsieh H.M."/>
            <person name="Youens-Clark K."/>
            <person name="Lutzoni F."/>
            <person name="Miadlikowska J."/>
            <person name="Eastwood D.C."/>
            <person name="Hamelin R.C."/>
            <person name="Grigoriev I.V."/>
            <person name="U'Ren J.M."/>
        </authorList>
    </citation>
    <scope>NUCLEOTIDE SEQUENCE [LARGE SCALE GENOMIC DNA]</scope>
    <source>
        <strain evidence="1 2">ER1909</strain>
    </source>
</reference>
<sequence>MSTNSSNAQETYLSTSEGGITPASVIAVGAVLAGLAVIAVALRFYVRLVRVRASLDISDWLILVSTFLTLGMGLMMIIGSAMEGLARPTPQGTGPKGYLTATNDAEILTEKIFWAFDLVQCFAFGAAKLSVLFFYRRIFRGKLFEVLSMIMIVIVCIWTFGFFFAILFRCGTQFWALWAPLKYLLANCYSSTPMFQAFSITDVITDVFIIALPIYWTSRLQMTLRKKLAVCGVFLLGAVVVAAGAARLAIFIQQTNNPYLNADGIGHLTTEIYWSMIEMGISVVAACLPAIWPLLGKASLESMVHTVRSMFSLESMTRSAPGRSRDETGANGKNDGERGSESFGPHERSSEGLDEASVKGFKVGTIPMRDLEAQ</sequence>
<organism evidence="1 2">
    <name type="scientific">Hypoxylon rubiginosum</name>
    <dbReference type="NCBI Taxonomy" id="110542"/>
    <lineage>
        <taxon>Eukaryota</taxon>
        <taxon>Fungi</taxon>
        <taxon>Dikarya</taxon>
        <taxon>Ascomycota</taxon>
        <taxon>Pezizomycotina</taxon>
        <taxon>Sordariomycetes</taxon>
        <taxon>Xylariomycetidae</taxon>
        <taxon>Xylariales</taxon>
        <taxon>Hypoxylaceae</taxon>
        <taxon>Hypoxylon</taxon>
    </lineage>
</organism>
<gene>
    <name evidence="1" type="ORF">F4821DRAFT_98989</name>
</gene>
<protein>
    <submittedName>
        <fullName evidence="1">Uncharacterized protein</fullName>
    </submittedName>
</protein>
<accession>A0ACC0D636</accession>
<dbReference type="Proteomes" id="UP001497680">
    <property type="component" value="Unassembled WGS sequence"/>
</dbReference>
<dbReference type="EMBL" id="MU394304">
    <property type="protein sequence ID" value="KAI6088028.1"/>
    <property type="molecule type" value="Genomic_DNA"/>
</dbReference>
<proteinExistence type="predicted"/>
<keyword evidence="2" id="KW-1185">Reference proteome</keyword>
<name>A0ACC0D636_9PEZI</name>